<dbReference type="Proteomes" id="UP000000768">
    <property type="component" value="Chromosome 3"/>
</dbReference>
<evidence type="ECO:0000313" key="2">
    <source>
        <dbReference type="Proteomes" id="UP000000768"/>
    </source>
</evidence>
<proteinExistence type="predicted"/>
<evidence type="ECO:0000313" key="1">
    <source>
        <dbReference type="EMBL" id="OQU87293.1"/>
    </source>
</evidence>
<name>A0A1W0VYU0_SORBI</name>
<organism evidence="1 2">
    <name type="scientific">Sorghum bicolor</name>
    <name type="common">Sorghum</name>
    <name type="synonym">Sorghum vulgare</name>
    <dbReference type="NCBI Taxonomy" id="4558"/>
    <lineage>
        <taxon>Eukaryota</taxon>
        <taxon>Viridiplantae</taxon>
        <taxon>Streptophyta</taxon>
        <taxon>Embryophyta</taxon>
        <taxon>Tracheophyta</taxon>
        <taxon>Spermatophyta</taxon>
        <taxon>Magnoliopsida</taxon>
        <taxon>Liliopsida</taxon>
        <taxon>Poales</taxon>
        <taxon>Poaceae</taxon>
        <taxon>PACMAD clade</taxon>
        <taxon>Panicoideae</taxon>
        <taxon>Andropogonodae</taxon>
        <taxon>Andropogoneae</taxon>
        <taxon>Sorghinae</taxon>
        <taxon>Sorghum</taxon>
    </lineage>
</organism>
<keyword evidence="2" id="KW-1185">Reference proteome</keyword>
<dbReference type="InParanoid" id="A0A1W0VYU0"/>
<gene>
    <name evidence="1" type="ORF">SORBI_3003G249050</name>
</gene>
<reference evidence="1 2" key="1">
    <citation type="journal article" date="2009" name="Nature">
        <title>The Sorghum bicolor genome and the diversification of grasses.</title>
        <authorList>
            <person name="Paterson A.H."/>
            <person name="Bowers J.E."/>
            <person name="Bruggmann R."/>
            <person name="Dubchak I."/>
            <person name="Grimwood J."/>
            <person name="Gundlach H."/>
            <person name="Haberer G."/>
            <person name="Hellsten U."/>
            <person name="Mitros T."/>
            <person name="Poliakov A."/>
            <person name="Schmutz J."/>
            <person name="Spannagl M."/>
            <person name="Tang H."/>
            <person name="Wang X."/>
            <person name="Wicker T."/>
            <person name="Bharti A.K."/>
            <person name="Chapman J."/>
            <person name="Feltus F.A."/>
            <person name="Gowik U."/>
            <person name="Grigoriev I.V."/>
            <person name="Lyons E."/>
            <person name="Maher C.A."/>
            <person name="Martis M."/>
            <person name="Narechania A."/>
            <person name="Otillar R.P."/>
            <person name="Penning B.W."/>
            <person name="Salamov A.A."/>
            <person name="Wang Y."/>
            <person name="Zhang L."/>
            <person name="Carpita N.C."/>
            <person name="Freeling M."/>
            <person name="Gingle A.R."/>
            <person name="Hash C.T."/>
            <person name="Keller B."/>
            <person name="Klein P."/>
            <person name="Kresovich S."/>
            <person name="McCann M.C."/>
            <person name="Ming R."/>
            <person name="Peterson D.G."/>
            <person name="Mehboob-ur-Rahman"/>
            <person name="Ware D."/>
            <person name="Westhoff P."/>
            <person name="Mayer K.F."/>
            <person name="Messing J."/>
            <person name="Rokhsar D.S."/>
        </authorList>
    </citation>
    <scope>NUCLEOTIDE SEQUENCE [LARGE SCALE GENOMIC DNA]</scope>
    <source>
        <strain evidence="2">cv. BTx623</strain>
    </source>
</reference>
<dbReference type="Gramene" id="OQU87293">
    <property type="protein sequence ID" value="OQU87293"/>
    <property type="gene ID" value="SORBI_3003G249050"/>
</dbReference>
<sequence>MRGQGTGETRLCAWGNDAAYEVIPRRVNCWLKTISKPPHWPSVPFENYWKGSSFSKVGKPYNPKQKKMLQRQKKISSNRFFMGLIWQSYGKRLFRSIAGLSPDGIDKRALQRKTKKL</sequence>
<dbReference type="AlphaFoldDB" id="A0A1W0VYU0"/>
<reference evidence="2" key="2">
    <citation type="journal article" date="2018" name="Plant J.">
        <title>The Sorghum bicolor reference genome: improved assembly, gene annotations, a transcriptome atlas, and signatures of genome organization.</title>
        <authorList>
            <person name="McCormick R.F."/>
            <person name="Truong S.K."/>
            <person name="Sreedasyam A."/>
            <person name="Jenkins J."/>
            <person name="Shu S."/>
            <person name="Sims D."/>
            <person name="Kennedy M."/>
            <person name="Amirebrahimi M."/>
            <person name="Weers B.D."/>
            <person name="McKinley B."/>
            <person name="Mattison A."/>
            <person name="Morishige D.T."/>
            <person name="Grimwood J."/>
            <person name="Schmutz J."/>
            <person name="Mullet J.E."/>
        </authorList>
    </citation>
    <scope>NUCLEOTIDE SEQUENCE [LARGE SCALE GENOMIC DNA]</scope>
    <source>
        <strain evidence="2">cv. BTx623</strain>
    </source>
</reference>
<dbReference type="EMBL" id="CM000762">
    <property type="protein sequence ID" value="OQU87293.1"/>
    <property type="molecule type" value="Genomic_DNA"/>
</dbReference>
<accession>A0A1W0VYU0</accession>
<protein>
    <submittedName>
        <fullName evidence="1">Uncharacterized protein</fullName>
    </submittedName>
</protein>